<protein>
    <submittedName>
        <fullName evidence="3">Peroxiredoxin Q/BCP</fullName>
    </submittedName>
</protein>
<dbReference type="AlphaFoldDB" id="A0A238VMD0"/>
<dbReference type="PROSITE" id="PS51352">
    <property type="entry name" value="THIOREDOXIN_2"/>
    <property type="match status" value="1"/>
</dbReference>
<feature type="region of interest" description="Disordered" evidence="1">
    <location>
        <begin position="1"/>
        <end position="24"/>
    </location>
</feature>
<organism evidence="3 4">
    <name type="scientific">Halorubrum vacuolatum</name>
    <name type="common">Natronobacterium vacuolatum</name>
    <dbReference type="NCBI Taxonomy" id="63740"/>
    <lineage>
        <taxon>Archaea</taxon>
        <taxon>Methanobacteriati</taxon>
        <taxon>Methanobacteriota</taxon>
        <taxon>Stenosarchaea group</taxon>
        <taxon>Halobacteria</taxon>
        <taxon>Halobacteriales</taxon>
        <taxon>Haloferacaceae</taxon>
        <taxon>Halorubrum</taxon>
    </lineage>
</organism>
<dbReference type="SUPFAM" id="SSF52833">
    <property type="entry name" value="Thioredoxin-like"/>
    <property type="match status" value="1"/>
</dbReference>
<accession>A0A238VMD0</accession>
<evidence type="ECO:0000259" key="2">
    <source>
        <dbReference type="PROSITE" id="PS51352"/>
    </source>
</evidence>
<dbReference type="InterPro" id="IPR036249">
    <property type="entry name" value="Thioredoxin-like_sf"/>
</dbReference>
<evidence type="ECO:0000313" key="3">
    <source>
        <dbReference type="EMBL" id="SNR35540.1"/>
    </source>
</evidence>
<feature type="domain" description="Thioredoxin" evidence="2">
    <location>
        <begin position="9"/>
        <end position="167"/>
    </location>
</feature>
<name>A0A238VMD0_HALVU</name>
<evidence type="ECO:0000256" key="1">
    <source>
        <dbReference type="SAM" id="MobiDB-lite"/>
    </source>
</evidence>
<dbReference type="RefSeq" id="WP_089383932.1">
    <property type="nucleotide sequence ID" value="NZ_FZNQ01000003.1"/>
</dbReference>
<reference evidence="3 4" key="1">
    <citation type="submission" date="2017-06" db="EMBL/GenBank/DDBJ databases">
        <authorList>
            <person name="Kim H.J."/>
            <person name="Triplett B.A."/>
        </authorList>
    </citation>
    <scope>NUCLEOTIDE SEQUENCE [LARGE SCALE GENOMIC DNA]</scope>
    <source>
        <strain evidence="3 4">DSM 8800</strain>
    </source>
</reference>
<dbReference type="InterPro" id="IPR000866">
    <property type="entry name" value="AhpC/TSA"/>
</dbReference>
<keyword evidence="4" id="KW-1185">Reference proteome</keyword>
<dbReference type="GO" id="GO:0016209">
    <property type="term" value="F:antioxidant activity"/>
    <property type="evidence" value="ECO:0007669"/>
    <property type="project" value="InterPro"/>
</dbReference>
<dbReference type="OrthoDB" id="146452at2157"/>
<proteinExistence type="predicted"/>
<gene>
    <name evidence="3" type="ORF">SAMN06264855_103139</name>
</gene>
<dbReference type="Gene3D" id="3.40.30.10">
    <property type="entry name" value="Glutaredoxin"/>
    <property type="match status" value="1"/>
</dbReference>
<dbReference type="GO" id="GO:0016491">
    <property type="term" value="F:oxidoreductase activity"/>
    <property type="evidence" value="ECO:0007669"/>
    <property type="project" value="InterPro"/>
</dbReference>
<sequence length="169" mass="18673">MNAERSDDGETATADRDFTLPNGGVGPDPFTLSATEASLAVVFFHRDARCGNCRRQAARIARRYGAFRERDAEVIAILPEPRSRAVAWAERRDAPHPVLADADSAVADRYGQPTRLGALGKRIDLLGRMPLVVLLDLRDEPRELWRHAGRTADDRPTIDELLAEVGKFA</sequence>
<dbReference type="Proteomes" id="UP000198397">
    <property type="component" value="Unassembled WGS sequence"/>
</dbReference>
<dbReference type="InterPro" id="IPR013766">
    <property type="entry name" value="Thioredoxin_domain"/>
</dbReference>
<evidence type="ECO:0000313" key="4">
    <source>
        <dbReference type="Proteomes" id="UP000198397"/>
    </source>
</evidence>
<dbReference type="EMBL" id="FZNQ01000003">
    <property type="protein sequence ID" value="SNR35540.1"/>
    <property type="molecule type" value="Genomic_DNA"/>
</dbReference>
<dbReference type="Pfam" id="PF00578">
    <property type="entry name" value="AhpC-TSA"/>
    <property type="match status" value="1"/>
</dbReference>
<feature type="compositionally biased region" description="Basic and acidic residues" evidence="1">
    <location>
        <begin position="1"/>
        <end position="18"/>
    </location>
</feature>